<proteinExistence type="predicted"/>
<protein>
    <submittedName>
        <fullName evidence="2">Unplaced genomic scaffold SPHSTscaffold_239, whole genome shotgun sequence</fullName>
    </submittedName>
</protein>
<feature type="domain" description="DUF6533" evidence="1">
    <location>
        <begin position="42"/>
        <end position="67"/>
    </location>
</feature>
<evidence type="ECO:0000259" key="1">
    <source>
        <dbReference type="Pfam" id="PF20151"/>
    </source>
</evidence>
<dbReference type="InterPro" id="IPR045340">
    <property type="entry name" value="DUF6533"/>
</dbReference>
<evidence type="ECO:0000313" key="2">
    <source>
        <dbReference type="EMBL" id="KIJ28128.1"/>
    </source>
</evidence>
<gene>
    <name evidence="2" type="ORF">M422DRAFT_270623</name>
</gene>
<dbReference type="HOGENOM" id="CLU_2777558_0_0_1"/>
<evidence type="ECO:0000313" key="3">
    <source>
        <dbReference type="Proteomes" id="UP000054279"/>
    </source>
</evidence>
<dbReference type="Pfam" id="PF20151">
    <property type="entry name" value="DUF6533"/>
    <property type="match status" value="1"/>
</dbReference>
<organism evidence="2 3">
    <name type="scientific">Sphaerobolus stellatus (strain SS14)</name>
    <dbReference type="NCBI Taxonomy" id="990650"/>
    <lineage>
        <taxon>Eukaryota</taxon>
        <taxon>Fungi</taxon>
        <taxon>Dikarya</taxon>
        <taxon>Basidiomycota</taxon>
        <taxon>Agaricomycotina</taxon>
        <taxon>Agaricomycetes</taxon>
        <taxon>Phallomycetidae</taxon>
        <taxon>Geastrales</taxon>
        <taxon>Sphaerobolaceae</taxon>
        <taxon>Sphaerobolus</taxon>
    </lineage>
</organism>
<dbReference type="OrthoDB" id="3354157at2759"/>
<dbReference type="EMBL" id="KN837314">
    <property type="protein sequence ID" value="KIJ28128.1"/>
    <property type="molecule type" value="Genomic_DNA"/>
</dbReference>
<name>A0A0C9TFI3_SPHS4</name>
<dbReference type="AlphaFoldDB" id="A0A0C9TFI3"/>
<keyword evidence="3" id="KW-1185">Reference proteome</keyword>
<reference evidence="2 3" key="1">
    <citation type="submission" date="2014-06" db="EMBL/GenBank/DDBJ databases">
        <title>Evolutionary Origins and Diversification of the Mycorrhizal Mutualists.</title>
        <authorList>
            <consortium name="DOE Joint Genome Institute"/>
            <consortium name="Mycorrhizal Genomics Consortium"/>
            <person name="Kohler A."/>
            <person name="Kuo A."/>
            <person name="Nagy L.G."/>
            <person name="Floudas D."/>
            <person name="Copeland A."/>
            <person name="Barry K.W."/>
            <person name="Cichocki N."/>
            <person name="Veneault-Fourrey C."/>
            <person name="LaButti K."/>
            <person name="Lindquist E.A."/>
            <person name="Lipzen A."/>
            <person name="Lundell T."/>
            <person name="Morin E."/>
            <person name="Murat C."/>
            <person name="Riley R."/>
            <person name="Ohm R."/>
            <person name="Sun H."/>
            <person name="Tunlid A."/>
            <person name="Henrissat B."/>
            <person name="Grigoriev I.V."/>
            <person name="Hibbett D.S."/>
            <person name="Martin F."/>
        </authorList>
    </citation>
    <scope>NUCLEOTIDE SEQUENCE [LARGE SCALE GENOMIC DNA]</scope>
    <source>
        <strain evidence="2 3">SS14</strain>
    </source>
</reference>
<accession>A0A0C9TFI3</accession>
<sequence>MTPREGPNRPASFLLMSSSWSPLPPAVIIQSAIYVFQIRIFQSSAITILLYDHLLTLKQEVALVWVRSS</sequence>
<dbReference type="Proteomes" id="UP000054279">
    <property type="component" value="Unassembled WGS sequence"/>
</dbReference>